<dbReference type="PROSITE" id="PS51819">
    <property type="entry name" value="VOC"/>
    <property type="match status" value="1"/>
</dbReference>
<dbReference type="InterPro" id="IPR004360">
    <property type="entry name" value="Glyas_Fos-R_dOase_dom"/>
</dbReference>
<evidence type="ECO:0000259" key="1">
    <source>
        <dbReference type="PROSITE" id="PS51819"/>
    </source>
</evidence>
<reference evidence="2 3" key="1">
    <citation type="journal article" date="2016" name="Nat. Commun.">
        <title>Thousands of microbial genomes shed light on interconnected biogeochemical processes in an aquifer system.</title>
        <authorList>
            <person name="Anantharaman K."/>
            <person name="Brown C.T."/>
            <person name="Hug L.A."/>
            <person name="Sharon I."/>
            <person name="Castelle C.J."/>
            <person name="Probst A.J."/>
            <person name="Thomas B.C."/>
            <person name="Singh A."/>
            <person name="Wilkins M.J."/>
            <person name="Karaoz U."/>
            <person name="Brodie E.L."/>
            <person name="Williams K.H."/>
            <person name="Hubbard S.S."/>
            <person name="Banfield J.F."/>
        </authorList>
    </citation>
    <scope>NUCLEOTIDE SEQUENCE [LARGE SCALE GENOMIC DNA]</scope>
</reference>
<feature type="domain" description="VOC" evidence="1">
    <location>
        <begin position="1"/>
        <end position="113"/>
    </location>
</feature>
<sequence>MLVKDFEKSLPFYRDILGLELNSQDGKFADFKLEGTSLAIFQKSDAVAMFPEKFMGNGGGIVLAFQVNDVKKTCDELKNKGVEIFEGPKTTEWGQTVAYFKDPDENIWEVSQK</sequence>
<comment type="caution">
    <text evidence="2">The sequence shown here is derived from an EMBL/GenBank/DDBJ whole genome shotgun (WGS) entry which is preliminary data.</text>
</comment>
<dbReference type="EMBL" id="MGGB01000018">
    <property type="protein sequence ID" value="OGM19257.1"/>
    <property type="molecule type" value="Genomic_DNA"/>
</dbReference>
<dbReference type="Gene3D" id="3.10.180.10">
    <property type="entry name" value="2,3-Dihydroxybiphenyl 1,2-Dioxygenase, domain 1"/>
    <property type="match status" value="1"/>
</dbReference>
<dbReference type="SUPFAM" id="SSF54593">
    <property type="entry name" value="Glyoxalase/Bleomycin resistance protein/Dihydroxybiphenyl dioxygenase"/>
    <property type="match status" value="1"/>
</dbReference>
<organism evidence="2 3">
    <name type="scientific">Candidatus Woesebacteria bacterium RIFCSPHIGHO2_01_FULL_37_10</name>
    <dbReference type="NCBI Taxonomy" id="1802489"/>
    <lineage>
        <taxon>Bacteria</taxon>
        <taxon>Candidatus Woeseibacteriota</taxon>
    </lineage>
</organism>
<dbReference type="PANTHER" id="PTHR36503:SF1">
    <property type="entry name" value="BLR2520 PROTEIN"/>
    <property type="match status" value="1"/>
</dbReference>
<name>A0A1F7XW27_9BACT</name>
<gene>
    <name evidence="2" type="ORF">A2685_03240</name>
</gene>
<dbReference type="InterPro" id="IPR029068">
    <property type="entry name" value="Glyas_Bleomycin-R_OHBP_Dase"/>
</dbReference>
<dbReference type="AlphaFoldDB" id="A0A1F7XW27"/>
<protein>
    <recommendedName>
        <fullName evidence="1">VOC domain-containing protein</fullName>
    </recommendedName>
</protein>
<evidence type="ECO:0000313" key="3">
    <source>
        <dbReference type="Proteomes" id="UP000178446"/>
    </source>
</evidence>
<accession>A0A1F7XW27</accession>
<dbReference type="InterPro" id="IPR037523">
    <property type="entry name" value="VOC_core"/>
</dbReference>
<dbReference type="Pfam" id="PF00903">
    <property type="entry name" value="Glyoxalase"/>
    <property type="match status" value="1"/>
</dbReference>
<dbReference type="PANTHER" id="PTHR36503">
    <property type="entry name" value="BLR2520 PROTEIN"/>
    <property type="match status" value="1"/>
</dbReference>
<evidence type="ECO:0000313" key="2">
    <source>
        <dbReference type="EMBL" id="OGM19257.1"/>
    </source>
</evidence>
<proteinExistence type="predicted"/>
<dbReference type="Proteomes" id="UP000178446">
    <property type="component" value="Unassembled WGS sequence"/>
</dbReference>